<dbReference type="SUPFAM" id="SSF47266">
    <property type="entry name" value="4-helical cytokines"/>
    <property type="match status" value="1"/>
</dbReference>
<dbReference type="EMBL" id="JAERUA010000004">
    <property type="protein sequence ID" value="KAI1901043.1"/>
    <property type="molecule type" value="Genomic_DNA"/>
</dbReference>
<evidence type="ECO:0000313" key="2">
    <source>
        <dbReference type="Proteomes" id="UP000829720"/>
    </source>
</evidence>
<sequence>MTKSKPIKVCISSLTTENFLSSELQVETSALEGLNMSSMADILRGMSICVMMLELMPHPMAFSHTHKNKTCNASQLTNLAKSYVNSSLDLYLKENGKNIRPWGEPFPDLEIPDTLNPDVQKCQRVKKGLLFMKAALKVILKQQETDLNPMAQKLLTKLNETIDLVKHVYLCVANTVCSGGHPPTPTTPNQPHSTYEKKKWDYSVLMSAEKFLAWLAKWLKARQI</sequence>
<keyword evidence="2" id="KW-1185">Reference proteome</keyword>
<organism evidence="1 2">
    <name type="scientific">Albula goreensis</name>
    <dbReference type="NCBI Taxonomy" id="1534307"/>
    <lineage>
        <taxon>Eukaryota</taxon>
        <taxon>Metazoa</taxon>
        <taxon>Chordata</taxon>
        <taxon>Craniata</taxon>
        <taxon>Vertebrata</taxon>
        <taxon>Euteleostomi</taxon>
        <taxon>Actinopterygii</taxon>
        <taxon>Neopterygii</taxon>
        <taxon>Teleostei</taxon>
        <taxon>Albuliformes</taxon>
        <taxon>Albulidae</taxon>
        <taxon>Albula</taxon>
    </lineage>
</organism>
<protein>
    <submittedName>
        <fullName evidence="1">Uncharacterized protein</fullName>
    </submittedName>
</protein>
<evidence type="ECO:0000313" key="1">
    <source>
        <dbReference type="EMBL" id="KAI1901043.1"/>
    </source>
</evidence>
<reference evidence="1" key="1">
    <citation type="submission" date="2021-01" db="EMBL/GenBank/DDBJ databases">
        <authorList>
            <person name="Zahm M."/>
            <person name="Roques C."/>
            <person name="Cabau C."/>
            <person name="Klopp C."/>
            <person name="Donnadieu C."/>
            <person name="Jouanno E."/>
            <person name="Lampietro C."/>
            <person name="Louis A."/>
            <person name="Herpin A."/>
            <person name="Echchiki A."/>
            <person name="Berthelot C."/>
            <person name="Parey E."/>
            <person name="Roest-Crollius H."/>
            <person name="Braasch I."/>
            <person name="Postlethwait J."/>
            <person name="Bobe J."/>
            <person name="Montfort J."/>
            <person name="Bouchez O."/>
            <person name="Begum T."/>
            <person name="Mejri S."/>
            <person name="Adams A."/>
            <person name="Chen W.-J."/>
            <person name="Guiguen Y."/>
        </authorList>
    </citation>
    <scope>NUCLEOTIDE SEQUENCE</scope>
    <source>
        <tissue evidence="1">Blood</tissue>
    </source>
</reference>
<dbReference type="OrthoDB" id="10547492at2759"/>
<name>A0A8T3DVB5_9TELE</name>
<accession>A0A8T3DVB5</accession>
<comment type="caution">
    <text evidence="1">The sequence shown here is derived from an EMBL/GenBank/DDBJ whole genome shotgun (WGS) entry which is preliminary data.</text>
</comment>
<dbReference type="Gene3D" id="1.20.1250.10">
    <property type="match status" value="1"/>
</dbReference>
<dbReference type="Proteomes" id="UP000829720">
    <property type="component" value="Unassembled WGS sequence"/>
</dbReference>
<gene>
    <name evidence="1" type="ORF">AGOR_G00056080</name>
</gene>
<proteinExistence type="predicted"/>
<dbReference type="InterPro" id="IPR009079">
    <property type="entry name" value="4_helix_cytokine-like_core"/>
</dbReference>
<dbReference type="AlphaFoldDB" id="A0A8T3DVB5"/>